<comment type="similarity">
    <text evidence="15">Belongs to the papillomaviridae L2 protein family.</text>
</comment>
<comment type="caution">
    <text evidence="15">Lacks conserved residue(s) required for the propagation of feature annotation.</text>
</comment>
<dbReference type="GO" id="GO:0043657">
    <property type="term" value="C:host cell"/>
    <property type="evidence" value="ECO:0007669"/>
    <property type="project" value="GOC"/>
</dbReference>
<reference evidence="16 17" key="1">
    <citation type="submission" date="2016-10" db="EMBL/GenBank/DDBJ databases">
        <title>Identification of a novel species of papillomavirus in giraffe lesions using nanopore sequencing.</title>
        <authorList>
            <person name="Vanmechelen B."/>
            <person name="Bertelsen M.F."/>
            <person name="Rector A."/>
            <person name="Laenen L."/>
            <person name="Vergote V."/>
            <person name="Maes P."/>
        </authorList>
    </citation>
    <scope>NUCLEOTIDE SEQUENCE [LARGE SCALE GENOMIC DNA]</scope>
    <source>
        <strain evidence="16">GC2011</strain>
    </source>
</reference>
<proteinExistence type="inferred from homology"/>
<evidence type="ECO:0000256" key="9">
    <source>
        <dbReference type="ARBA" id="ARBA00022952"/>
    </source>
</evidence>
<keyword evidence="12 15" id="KW-0238">DNA-binding</keyword>
<evidence type="ECO:0000256" key="2">
    <source>
        <dbReference type="ARBA" id="ARBA00022553"/>
    </source>
</evidence>
<dbReference type="Pfam" id="PF00513">
    <property type="entry name" value="Late_protein_L2"/>
    <property type="match status" value="1"/>
</dbReference>
<evidence type="ECO:0000256" key="5">
    <source>
        <dbReference type="ARBA" id="ARBA00022581"/>
    </source>
</evidence>
<protein>
    <recommendedName>
        <fullName evidence="15">Minor capsid protein L2</fullName>
    </recommendedName>
</protein>
<keyword evidence="9 15" id="KW-1177">Microtubular inwards viral transport</keyword>
<comment type="function">
    <text evidence="15">Minor protein of the capsid that localizes along the inner surface of the virion, within the central cavities beneath the L1 pentamers. Plays a role in capsid stabilization through interaction with the major capsid protein L1. Once the virion enters the host cell, L2 escorts the genomic DNA into the nucleus by promoting escape from the endosomal compartments and traffic through the host Golgi network. Mechanistically, the C-terminus of L2 possesses a cell-penetrating peptide that protudes from the host endosome, interacts with host cytoplasmic retromer cargo and thereby mediates the capsid delivery to the host trans-Golgi network. Plays a role through its interaction with host dynein in the intracellular microtubule-dependent transport of viral capsid toward the nucleus. Mediates the viral genome import into the nucleus through binding to host importins. Once within the nucleus, L2 localizes viral genomes to host PML bodies in order to activate early gene expression for establishment of infection. Later on, promotes late gene expression by interacting with the viral E2 protein and by inhibiting its transcriptional activation functions. During virion assembly, encapsidates the genome by direct interaction with the viral DNA.</text>
</comment>
<keyword evidence="13 15" id="KW-1015">Disulfide bond</keyword>
<dbReference type="GO" id="GO:0075521">
    <property type="term" value="P:microtubule-dependent intracellular transport of viral material towards nucleus"/>
    <property type="evidence" value="ECO:0007669"/>
    <property type="project" value="UniProtKB-UniRule"/>
</dbReference>
<dbReference type="GO" id="GO:0042025">
    <property type="term" value="C:host cell nucleus"/>
    <property type="evidence" value="ECO:0007669"/>
    <property type="project" value="UniProtKB-SubCell"/>
</dbReference>
<dbReference type="GO" id="GO:0019028">
    <property type="term" value="C:viral capsid"/>
    <property type="evidence" value="ECO:0007669"/>
    <property type="project" value="UniProtKB-UniRule"/>
</dbReference>
<keyword evidence="8 15" id="KW-0426">Late protein</keyword>
<dbReference type="HAMAP" id="MF_04003">
    <property type="entry name" value="PPV_L2"/>
    <property type="match status" value="1"/>
</dbReference>
<dbReference type="RefSeq" id="YP_009508740.1">
    <property type="nucleotide sequence ID" value="NC_039036.1"/>
</dbReference>
<dbReference type="KEGG" id="vg:37620230"/>
<evidence type="ECO:0000313" key="16">
    <source>
        <dbReference type="EMBL" id="APG30985.1"/>
    </source>
</evidence>
<dbReference type="GO" id="GO:0046718">
    <property type="term" value="P:symbiont entry into host cell"/>
    <property type="evidence" value="ECO:0007669"/>
    <property type="project" value="UniProtKB-KW"/>
</dbReference>
<dbReference type="GO" id="GO:0075732">
    <property type="term" value="P:viral penetration into host nucleus"/>
    <property type="evidence" value="ECO:0007669"/>
    <property type="project" value="UniProtKB-KW"/>
</dbReference>
<evidence type="ECO:0000256" key="7">
    <source>
        <dbReference type="ARBA" id="ARBA00022844"/>
    </source>
</evidence>
<evidence type="ECO:0000256" key="8">
    <source>
        <dbReference type="ARBA" id="ARBA00022921"/>
    </source>
</evidence>
<evidence type="ECO:0000256" key="4">
    <source>
        <dbReference type="ARBA" id="ARBA00022562"/>
    </source>
</evidence>
<evidence type="ECO:0000313" key="17">
    <source>
        <dbReference type="Proteomes" id="UP000241117"/>
    </source>
</evidence>
<keyword evidence="2 15" id="KW-0597">Phosphoprotein</keyword>
<dbReference type="OrthoDB" id="8047at10239"/>
<keyword evidence="17" id="KW-1185">Reference proteome</keyword>
<comment type="subcellular location">
    <subcellularLocation>
        <location evidence="15">Virion</location>
    </subcellularLocation>
    <subcellularLocation>
        <location evidence="15">Host nucleus</location>
    </subcellularLocation>
</comment>
<keyword evidence="6" id="KW-1040">Host Golgi apparatus</keyword>
<evidence type="ECO:0000256" key="11">
    <source>
        <dbReference type="ARBA" id="ARBA00023120"/>
    </source>
</evidence>
<keyword evidence="4 15" id="KW-1048">Host nucleus</keyword>
<keyword evidence="5 15" id="KW-0945">Host-virus interaction</keyword>
<gene>
    <name evidence="15 16" type="primary">L2</name>
</gene>
<keyword evidence="14 15" id="KW-1160">Virus entry into host cell</keyword>
<keyword evidence="11 15" id="KW-1176">Cytoplasmic inwards viral transport</keyword>
<evidence type="ECO:0000256" key="3">
    <source>
        <dbReference type="ARBA" id="ARBA00022561"/>
    </source>
</evidence>
<evidence type="ECO:0000256" key="10">
    <source>
        <dbReference type="ARBA" id="ARBA00023046"/>
    </source>
</evidence>
<accession>A0A1L3GV85</accession>
<sequence>MASVRRVKRASAADLYRTCKASNTCPPDVIPKIEGSTIADKILQYGSLGVFFGGLGIGTGRGSAAVVPGVTVPKLVSRGGGYQPLNTSSSSISLTSTGSVRGVAARLREFNVLPPATEVIPLETFASGGAEGISPSVELVPESSSILTPENGLAETALGAEVFADTDTTLITLHSDTGPGDVAVLELRPTENDLQAHTLTRGPSAHTPSFVDTHAVMFGETSSSENVFIGGANVGNVEGEFIELSNLDPRTSTPEGEARPPARGRGVWNWFSKRYYSQVPVTDPDFVSSYTFENPLYEYADGVQTGQSFPTVSNQGRVGISRLGWQEGVSTRSGAQVGRALHLRYSLSSIENPPVDVIPLSISAGEEGTLQQEVSFQVSDDTFDTVDLFEDEDAPLLRTEQHTLRTGSRRNTVTPVLHRPHIAGATVFDKAVGVKGQGGSSTVPVDTDGGVIVDHDDYVPTSTPTIIIDNELAVWFHSYFLHPSKLGKRKRKRSDSSV</sequence>
<evidence type="ECO:0000256" key="14">
    <source>
        <dbReference type="ARBA" id="ARBA00023296"/>
    </source>
</evidence>
<evidence type="ECO:0000256" key="6">
    <source>
        <dbReference type="ARBA" id="ARBA00022812"/>
    </source>
</evidence>
<organism evidence="16 17">
    <name type="scientific">Giraffa camelopardalis papillomavirus 1</name>
    <dbReference type="NCBI Taxonomy" id="1922325"/>
    <lineage>
        <taxon>Viruses</taxon>
        <taxon>Monodnaviria</taxon>
        <taxon>Shotokuvirae</taxon>
        <taxon>Cossaviricota</taxon>
        <taxon>Papovaviricetes</taxon>
        <taxon>Zurhausenvirales</taxon>
        <taxon>Papillomaviridae</taxon>
        <taxon>Firstpapillomavirinae</taxon>
        <taxon>Deltapapillomavirus</taxon>
        <taxon>Deltapapillomavirus 7</taxon>
    </lineage>
</organism>
<feature type="disulfide bond" evidence="15">
    <location>
        <begin position="19"/>
        <end position="25"/>
    </location>
</feature>
<evidence type="ECO:0000256" key="12">
    <source>
        <dbReference type="ARBA" id="ARBA00023125"/>
    </source>
</evidence>
<evidence type="ECO:0000256" key="15">
    <source>
        <dbReference type="HAMAP-Rule" id="MF_04003"/>
    </source>
</evidence>
<dbReference type="InterPro" id="IPR000784">
    <property type="entry name" value="Late_L2"/>
</dbReference>
<dbReference type="EMBL" id="KX954132">
    <property type="protein sequence ID" value="APG30985.1"/>
    <property type="molecule type" value="Genomic_DNA"/>
</dbReference>
<dbReference type="GO" id="GO:0005198">
    <property type="term" value="F:structural molecule activity"/>
    <property type="evidence" value="ECO:0007669"/>
    <property type="project" value="UniProtKB-UniRule"/>
</dbReference>
<comment type="PTM">
    <text evidence="15">Highly phosphorylated.</text>
</comment>
<keyword evidence="10" id="KW-1039">Host endosome</keyword>
<dbReference type="Proteomes" id="UP000241117">
    <property type="component" value="Segment"/>
</dbReference>
<name>A0A1L3GV85_9PAPI</name>
<dbReference type="GeneID" id="37620230"/>
<evidence type="ECO:0000256" key="13">
    <source>
        <dbReference type="ARBA" id="ARBA00023157"/>
    </source>
</evidence>
<evidence type="ECO:0000256" key="1">
    <source>
        <dbReference type="ARBA" id="ARBA00022524"/>
    </source>
</evidence>
<keyword evidence="7 15" id="KW-0946">Virion</keyword>
<keyword evidence="1 15" id="KW-1163">Viral penetration into host nucleus</keyword>
<comment type="subunit">
    <text evidence="15">Interacts with major capsid protein L1. Interacts with E2; this interaction inhibits E2 transcriptional activity but not the DNA replication function E2. Interacts with host HSPA8; this interaction is required for L2 nuclear translocation. Interacts with host importins KPNB2 and KPNB3. Forms a complex with importin alpha2-beta1 heterodimers via interaction with the importin alpha2 adapter. Interacts with host DYNLT1; this interaction is essential for virus intracellular transport during entry. Interacts (via C-terminus) with host retromer subunits VPS35 AND VPS29.</text>
</comment>
<dbReference type="GO" id="GO:0003677">
    <property type="term" value="F:DNA binding"/>
    <property type="evidence" value="ECO:0007669"/>
    <property type="project" value="UniProtKB-UniRule"/>
</dbReference>
<keyword evidence="3 15" id="KW-0167">Capsid protein</keyword>